<evidence type="ECO:0000313" key="2">
    <source>
        <dbReference type="Proteomes" id="UP000275408"/>
    </source>
</evidence>
<proteinExistence type="predicted"/>
<reference evidence="1 2" key="1">
    <citation type="journal article" date="2018" name="Sci. Rep.">
        <title>Comparative analysis of the Pocillopora damicornis genome highlights role of immune system in coral evolution.</title>
        <authorList>
            <person name="Cunning R."/>
            <person name="Bay R.A."/>
            <person name="Gillette P."/>
            <person name="Baker A.C."/>
            <person name="Traylor-Knowles N."/>
        </authorList>
    </citation>
    <scope>NUCLEOTIDE SEQUENCE [LARGE SCALE GENOMIC DNA]</scope>
    <source>
        <strain evidence="1">RSMAS</strain>
        <tissue evidence="1">Whole animal</tissue>
    </source>
</reference>
<organism evidence="1 2">
    <name type="scientific">Pocillopora damicornis</name>
    <name type="common">Cauliflower coral</name>
    <name type="synonym">Millepora damicornis</name>
    <dbReference type="NCBI Taxonomy" id="46731"/>
    <lineage>
        <taxon>Eukaryota</taxon>
        <taxon>Metazoa</taxon>
        <taxon>Cnidaria</taxon>
        <taxon>Anthozoa</taxon>
        <taxon>Hexacorallia</taxon>
        <taxon>Scleractinia</taxon>
        <taxon>Astrocoeniina</taxon>
        <taxon>Pocilloporidae</taxon>
        <taxon>Pocillopora</taxon>
    </lineage>
</organism>
<keyword evidence="2" id="KW-1185">Reference proteome</keyword>
<sequence length="158" mass="17493">MLVNVPKNRAAYDPAACKLPVLDPFHPSVVNFIKDLGKLSCVGVSYSSFEDNVLRVEGEGIVSAQYRKIERPEGNDFRVVLSDPVKVPNKSGSRASTTDQKVSNGKVLSAVRMKPISILTHNEMLVGSEEKIMYQTSVRFQVSEVKEEIKGGYVLHKK</sequence>
<comment type="caution">
    <text evidence="1">The sequence shown here is derived from an EMBL/GenBank/DDBJ whole genome shotgun (WGS) entry which is preliminary data.</text>
</comment>
<dbReference type="OrthoDB" id="413313at2759"/>
<accession>A0A3M6UEX3</accession>
<dbReference type="EMBL" id="RCHS01001671">
    <property type="protein sequence ID" value="RMX52227.1"/>
    <property type="molecule type" value="Genomic_DNA"/>
</dbReference>
<name>A0A3M6UEX3_POCDA</name>
<gene>
    <name evidence="1" type="ORF">pdam_00007970</name>
</gene>
<dbReference type="Proteomes" id="UP000275408">
    <property type="component" value="Unassembled WGS sequence"/>
</dbReference>
<dbReference type="AlphaFoldDB" id="A0A3M6UEX3"/>
<protein>
    <submittedName>
        <fullName evidence="1">Uncharacterized protein</fullName>
    </submittedName>
</protein>
<evidence type="ECO:0000313" key="1">
    <source>
        <dbReference type="EMBL" id="RMX52227.1"/>
    </source>
</evidence>